<keyword evidence="3" id="KW-1185">Reference proteome</keyword>
<gene>
    <name evidence="2" type="ORF">A33K_16570</name>
</gene>
<dbReference type="EMBL" id="JH692064">
    <property type="protein sequence ID" value="EIP86967.1"/>
    <property type="molecule type" value="Genomic_DNA"/>
</dbReference>
<organism evidence="2 3">
    <name type="scientific">Burkholderia humptydooensis MSMB43</name>
    <dbReference type="NCBI Taxonomy" id="441157"/>
    <lineage>
        <taxon>Bacteria</taxon>
        <taxon>Pseudomonadati</taxon>
        <taxon>Pseudomonadota</taxon>
        <taxon>Betaproteobacteria</taxon>
        <taxon>Burkholderiales</taxon>
        <taxon>Burkholderiaceae</taxon>
        <taxon>Burkholderia</taxon>
        <taxon>pseudomallei group</taxon>
    </lineage>
</organism>
<sequence>MDGGRIHESQETVMVRKYRVVLATIAVFISLAGMMEAVRGLLFDSSAEFFYGVIALSVGVAAFVVLLNPTAKDER</sequence>
<keyword evidence="1" id="KW-1133">Transmembrane helix</keyword>
<feature type="transmembrane region" description="Helical" evidence="1">
    <location>
        <begin position="20"/>
        <end position="43"/>
    </location>
</feature>
<evidence type="ECO:0000256" key="1">
    <source>
        <dbReference type="SAM" id="Phobius"/>
    </source>
</evidence>
<evidence type="ECO:0008006" key="4">
    <source>
        <dbReference type="Google" id="ProtNLM"/>
    </source>
</evidence>
<name>A0ABN0G470_9BURK</name>
<evidence type="ECO:0000313" key="3">
    <source>
        <dbReference type="Proteomes" id="UP000004682"/>
    </source>
</evidence>
<keyword evidence="1" id="KW-0812">Transmembrane</keyword>
<keyword evidence="1" id="KW-0472">Membrane</keyword>
<dbReference type="Pfam" id="PF11177">
    <property type="entry name" value="DUF2964"/>
    <property type="match status" value="1"/>
</dbReference>
<accession>A0ABN0G470</accession>
<evidence type="ECO:0000313" key="2">
    <source>
        <dbReference type="EMBL" id="EIP86967.1"/>
    </source>
</evidence>
<protein>
    <recommendedName>
        <fullName evidence="4">DUF2964 domain-containing protein</fullName>
    </recommendedName>
</protein>
<reference evidence="3" key="1">
    <citation type="journal article" date="2012" name="J. Bacteriol.">
        <title>Revised Genome Sequence of Burkholderia thailandensis MSMB43 with Improved Annotation.</title>
        <authorList>
            <person name="Zhuo Y."/>
            <person name="Liu L."/>
            <person name="Wang Q."/>
            <person name="Liu X."/>
            <person name="Ren B."/>
            <person name="Liu M."/>
            <person name="Ni P."/>
            <person name="Cheng Y.Q."/>
            <person name="Zhang L."/>
        </authorList>
    </citation>
    <scope>NUCLEOTIDE SEQUENCE [LARGE SCALE GENOMIC DNA]</scope>
    <source>
        <strain evidence="3">MSMB43</strain>
    </source>
</reference>
<proteinExistence type="predicted"/>
<feature type="transmembrane region" description="Helical" evidence="1">
    <location>
        <begin position="49"/>
        <end position="67"/>
    </location>
</feature>
<dbReference type="InterPro" id="IPR021347">
    <property type="entry name" value="DUF2964"/>
</dbReference>
<dbReference type="Proteomes" id="UP000004682">
    <property type="component" value="Unassembled WGS sequence"/>
</dbReference>